<evidence type="ECO:0000313" key="1">
    <source>
        <dbReference type="EMBL" id="KAK2853874.1"/>
    </source>
</evidence>
<organism evidence="1 2">
    <name type="scientific">Channa striata</name>
    <name type="common">Snakehead murrel</name>
    <name type="synonym">Ophicephalus striatus</name>
    <dbReference type="NCBI Taxonomy" id="64152"/>
    <lineage>
        <taxon>Eukaryota</taxon>
        <taxon>Metazoa</taxon>
        <taxon>Chordata</taxon>
        <taxon>Craniata</taxon>
        <taxon>Vertebrata</taxon>
        <taxon>Euteleostomi</taxon>
        <taxon>Actinopterygii</taxon>
        <taxon>Neopterygii</taxon>
        <taxon>Teleostei</taxon>
        <taxon>Neoteleostei</taxon>
        <taxon>Acanthomorphata</taxon>
        <taxon>Anabantaria</taxon>
        <taxon>Anabantiformes</taxon>
        <taxon>Channoidei</taxon>
        <taxon>Channidae</taxon>
        <taxon>Channa</taxon>
    </lineage>
</organism>
<keyword evidence="2" id="KW-1185">Reference proteome</keyword>
<reference evidence="1" key="1">
    <citation type="submission" date="2023-07" db="EMBL/GenBank/DDBJ databases">
        <title>Chromosome-level Genome Assembly of Striped Snakehead (Channa striata).</title>
        <authorList>
            <person name="Liu H."/>
        </authorList>
    </citation>
    <scope>NUCLEOTIDE SEQUENCE</scope>
    <source>
        <strain evidence="1">Gz</strain>
        <tissue evidence="1">Muscle</tissue>
    </source>
</reference>
<accession>A0AA88NBI5</accession>
<gene>
    <name evidence="1" type="ORF">Q5P01_006535</name>
</gene>
<evidence type="ECO:0000313" key="2">
    <source>
        <dbReference type="Proteomes" id="UP001187415"/>
    </source>
</evidence>
<sequence length="94" mass="10218">MARLMSVHRSGVSLAYTLNFGNGGDGLQKDTGDFRIKSLSLCIQSMCSTDGLDKAKMKFTVPKLPLTASPGSYTPTFTPVLRVVLTRESFMLRG</sequence>
<protein>
    <submittedName>
        <fullName evidence="1">Uncharacterized protein</fullName>
    </submittedName>
</protein>
<dbReference type="Proteomes" id="UP001187415">
    <property type="component" value="Unassembled WGS sequence"/>
</dbReference>
<name>A0AA88NBI5_CHASR</name>
<comment type="caution">
    <text evidence="1">The sequence shown here is derived from an EMBL/GenBank/DDBJ whole genome shotgun (WGS) entry which is preliminary data.</text>
</comment>
<dbReference type="AlphaFoldDB" id="A0AA88NBI5"/>
<dbReference type="EMBL" id="JAUPFM010000004">
    <property type="protein sequence ID" value="KAK2853874.1"/>
    <property type="molecule type" value="Genomic_DNA"/>
</dbReference>
<proteinExistence type="predicted"/>